<dbReference type="SUPFAM" id="SSF53474">
    <property type="entry name" value="alpha/beta-Hydrolases"/>
    <property type="match status" value="1"/>
</dbReference>
<dbReference type="InterPro" id="IPR050955">
    <property type="entry name" value="Plant_Biomass_Hydrol_Est"/>
</dbReference>
<keyword evidence="5" id="KW-1185">Reference proteome</keyword>
<evidence type="ECO:0000313" key="5">
    <source>
        <dbReference type="Proteomes" id="UP000185911"/>
    </source>
</evidence>
<dbReference type="PANTHER" id="PTHR43037:SF1">
    <property type="entry name" value="BLL1128 PROTEIN"/>
    <property type="match status" value="1"/>
</dbReference>
<comment type="caution">
    <text evidence="4">The sequence shown here is derived from an EMBL/GenBank/DDBJ whole genome shotgun (WGS) entry which is preliminary data.</text>
</comment>
<dbReference type="GO" id="GO:0016787">
    <property type="term" value="F:hydrolase activity"/>
    <property type="evidence" value="ECO:0007669"/>
    <property type="project" value="UniProtKB-KW"/>
</dbReference>
<protein>
    <submittedName>
        <fullName evidence="4">Putative phospholipase</fullName>
    </submittedName>
</protein>
<feature type="compositionally biased region" description="Basic residues" evidence="3">
    <location>
        <begin position="1"/>
        <end position="19"/>
    </location>
</feature>
<dbReference type="PANTHER" id="PTHR43037">
    <property type="entry name" value="UNNAMED PRODUCT-RELATED"/>
    <property type="match status" value="1"/>
</dbReference>
<name>A0A1Q8YCF9_9BURK</name>
<dbReference type="STRING" id="81479.RA876_04060"/>
<dbReference type="EMBL" id="MSYM01000013">
    <property type="protein sequence ID" value="OLP05707.1"/>
    <property type="molecule type" value="Genomic_DNA"/>
</dbReference>
<feature type="region of interest" description="Disordered" evidence="3">
    <location>
        <begin position="1"/>
        <end position="22"/>
    </location>
</feature>
<evidence type="ECO:0000256" key="1">
    <source>
        <dbReference type="ARBA" id="ARBA00022729"/>
    </source>
</evidence>
<dbReference type="Proteomes" id="UP000185911">
    <property type="component" value="Unassembled WGS sequence"/>
</dbReference>
<reference evidence="4 5" key="1">
    <citation type="submission" date="2017-01" db="EMBL/GenBank/DDBJ databases">
        <title>Genome sequence of Rhodoferax antarcticus ANT.BR, a psychrophilic purple nonsulfur bacterium from an Antarctic microbial mat.</title>
        <authorList>
            <person name="Baker J."/>
            <person name="Riester C."/>
            <person name="Skinner B."/>
            <person name="Newell A."/>
            <person name="Swingley W."/>
            <person name="Madigan M."/>
            <person name="Jung D."/>
            <person name="Asao M."/>
            <person name="Chen M."/>
            <person name="Loughlin P."/>
            <person name="Pan H."/>
            <person name="Lin S."/>
            <person name="Li N."/>
            <person name="Shaw J."/>
            <person name="Prado M."/>
            <person name="Sherman C."/>
            <person name="Li X."/>
            <person name="Tang J."/>
            <person name="Blankenship R."/>
            <person name="Zhao T."/>
            <person name="Touchman J."/>
            <person name="Sattley M."/>
        </authorList>
    </citation>
    <scope>NUCLEOTIDE SEQUENCE [LARGE SCALE GENOMIC DNA]</scope>
    <source>
        <strain evidence="4 5">ANT.BR</strain>
    </source>
</reference>
<dbReference type="InterPro" id="IPR029058">
    <property type="entry name" value="AB_hydrolase_fold"/>
</dbReference>
<dbReference type="Pfam" id="PF10503">
    <property type="entry name" value="Esterase_PHB"/>
    <property type="match status" value="1"/>
</dbReference>
<dbReference type="InterPro" id="IPR010126">
    <property type="entry name" value="Esterase_phb"/>
</dbReference>
<organism evidence="4 5">
    <name type="scientific">Rhodoferax antarcticus ANT.BR</name>
    <dbReference type="NCBI Taxonomy" id="1111071"/>
    <lineage>
        <taxon>Bacteria</taxon>
        <taxon>Pseudomonadati</taxon>
        <taxon>Pseudomonadota</taxon>
        <taxon>Betaproteobacteria</taxon>
        <taxon>Burkholderiales</taxon>
        <taxon>Comamonadaceae</taxon>
        <taxon>Rhodoferax</taxon>
    </lineage>
</organism>
<keyword evidence="1" id="KW-0732">Signal</keyword>
<gene>
    <name evidence="4" type="ORF">BLL52_1933</name>
</gene>
<keyword evidence="2" id="KW-0378">Hydrolase</keyword>
<evidence type="ECO:0000313" key="4">
    <source>
        <dbReference type="EMBL" id="OLP05707.1"/>
    </source>
</evidence>
<evidence type="ECO:0000256" key="2">
    <source>
        <dbReference type="ARBA" id="ARBA00022801"/>
    </source>
</evidence>
<dbReference type="AlphaFoldDB" id="A0A1Q8YCF9"/>
<evidence type="ECO:0000256" key="3">
    <source>
        <dbReference type="SAM" id="MobiDB-lite"/>
    </source>
</evidence>
<dbReference type="GO" id="GO:0005576">
    <property type="term" value="C:extracellular region"/>
    <property type="evidence" value="ECO:0007669"/>
    <property type="project" value="InterPro"/>
</dbReference>
<proteinExistence type="predicted"/>
<sequence length="328" mass="34879">MRKLAKPALKRPPARKAKAAARAPVPIGTGAVNRVSANAKQSTGRWSAGVALSTGGASRYKLYRPPGLQPGERVPMLVMLHGCNQDADRFAASTRMNQIAARAHFVVLYPEQDHLANPQGCWNWYDTKSGRAYSEAARVMAVIEQACLKYPVDRQRVAVAGLSAGAGMAALLATRYPERFKAVVMHSGIPPGTANSALTALRAMQGRRATAPLPATPPTMGAGLAPLLVIHGTVDAVVDVRNGRAAAQVWADAADARAAPERDVQRGKRYAMKVTDFKHKGSTVVTLAVIGRLGHAWSGGAAKQAFSDAKGPDASRMVWAYAAKQFRK</sequence>
<dbReference type="Gene3D" id="3.40.50.1820">
    <property type="entry name" value="alpha/beta hydrolase"/>
    <property type="match status" value="1"/>
</dbReference>
<accession>A0A1Q8YCF9</accession>